<feature type="binding site" evidence="4">
    <location>
        <position position="154"/>
    </location>
    <ligand>
        <name>Zn(2+)</name>
        <dbReference type="ChEBI" id="CHEBI:29105"/>
    </ligand>
</feature>
<keyword evidence="4" id="KW-0479">Metal-binding</keyword>
<gene>
    <name evidence="6" type="ORF">GF339_14000</name>
</gene>
<dbReference type="NCBIfam" id="NF001753">
    <property type="entry name" value="PRK00481.1-3"/>
    <property type="match status" value="1"/>
</dbReference>
<evidence type="ECO:0000256" key="2">
    <source>
        <dbReference type="ARBA" id="ARBA00022679"/>
    </source>
</evidence>
<evidence type="ECO:0000256" key="1">
    <source>
        <dbReference type="ARBA" id="ARBA00012928"/>
    </source>
</evidence>
<dbReference type="PANTHER" id="PTHR11085:SF4">
    <property type="entry name" value="NAD-DEPENDENT PROTEIN DEACYLASE"/>
    <property type="match status" value="1"/>
</dbReference>
<dbReference type="InterPro" id="IPR026590">
    <property type="entry name" value="Ssirtuin_cat_dom"/>
</dbReference>
<reference evidence="6" key="1">
    <citation type="submission" date="2019-11" db="EMBL/GenBank/DDBJ databases">
        <title>Microbial mats filling the niche in hypersaline microbial mats.</title>
        <authorList>
            <person name="Wong H.L."/>
            <person name="Macleod F.I."/>
            <person name="White R.A. III"/>
            <person name="Burns B.P."/>
        </authorList>
    </citation>
    <scope>NUCLEOTIDE SEQUENCE</scope>
    <source>
        <strain evidence="6">Rbin_158</strain>
    </source>
</reference>
<dbReference type="InterPro" id="IPR050134">
    <property type="entry name" value="NAD-dep_sirtuin_deacylases"/>
</dbReference>
<organism evidence="6 7">
    <name type="scientific">candidate division KSB3 bacterium</name>
    <dbReference type="NCBI Taxonomy" id="2044937"/>
    <lineage>
        <taxon>Bacteria</taxon>
        <taxon>candidate division KSB3</taxon>
    </lineage>
</organism>
<keyword evidence="2" id="KW-0808">Transferase</keyword>
<accession>A0A9D5Q6C2</accession>
<name>A0A9D5Q6C2_9BACT</name>
<dbReference type="GO" id="GO:0070403">
    <property type="term" value="F:NAD+ binding"/>
    <property type="evidence" value="ECO:0007669"/>
    <property type="project" value="InterPro"/>
</dbReference>
<dbReference type="PANTHER" id="PTHR11085">
    <property type="entry name" value="NAD-DEPENDENT PROTEIN DEACYLASE SIRTUIN-5, MITOCHONDRIAL-RELATED"/>
    <property type="match status" value="1"/>
</dbReference>
<protein>
    <recommendedName>
        <fullName evidence="1">protein acetyllysine N-acetyltransferase</fullName>
        <ecNumber evidence="1">2.3.1.286</ecNumber>
    </recommendedName>
</protein>
<dbReference type="Proteomes" id="UP000649604">
    <property type="component" value="Unassembled WGS sequence"/>
</dbReference>
<feature type="binding site" evidence="4">
    <location>
        <position position="156"/>
    </location>
    <ligand>
        <name>Zn(2+)</name>
        <dbReference type="ChEBI" id="CHEBI:29105"/>
    </ligand>
</feature>
<feature type="domain" description="Deacetylase sirtuin-type" evidence="5">
    <location>
        <begin position="1"/>
        <end position="251"/>
    </location>
</feature>
<dbReference type="SUPFAM" id="SSF52467">
    <property type="entry name" value="DHS-like NAD/FAD-binding domain"/>
    <property type="match status" value="1"/>
</dbReference>
<dbReference type="EMBL" id="WJJP01000450">
    <property type="protein sequence ID" value="MBD3325694.1"/>
    <property type="molecule type" value="Genomic_DNA"/>
</dbReference>
<sequence length="254" mass="27836">MNDNLMRIAQKIAEGGRNLVFTGAGISTESGIPDYRSQGGIWQKFRPVYFDEFMASQDARIEYWRRKAKLYHGVVTAKPNPAHTALVALFEMGLLEAVITQNIDNLHQKAGLPADRVIELHGNTLRVRCMSCGQITSIHEAQQRIEAGDLAPECACGGYLKPDTISFGQAMPVEQVSQAVELARTCNFLMVVGSTLVVHPAASIPDYARQQGAFLAIVNLSETPYDGVCDILIRGKAGEILPQIVEHVRTITKS</sequence>
<evidence type="ECO:0000259" key="5">
    <source>
        <dbReference type="PROSITE" id="PS50305"/>
    </source>
</evidence>
<dbReference type="Pfam" id="PF02146">
    <property type="entry name" value="SIR2"/>
    <property type="match status" value="1"/>
</dbReference>
<comment type="caution">
    <text evidence="6">The sequence shown here is derived from an EMBL/GenBank/DDBJ whole genome shotgun (WGS) entry which is preliminary data.</text>
</comment>
<evidence type="ECO:0000313" key="6">
    <source>
        <dbReference type="EMBL" id="MBD3325694.1"/>
    </source>
</evidence>
<dbReference type="InterPro" id="IPR003000">
    <property type="entry name" value="Sirtuin"/>
</dbReference>
<dbReference type="CDD" id="cd01407">
    <property type="entry name" value="SIR2-fam"/>
    <property type="match status" value="1"/>
</dbReference>
<dbReference type="EC" id="2.3.1.286" evidence="1"/>
<dbReference type="Gene3D" id="3.40.50.1220">
    <property type="entry name" value="TPP-binding domain"/>
    <property type="match status" value="1"/>
</dbReference>
<keyword evidence="3" id="KW-0520">NAD</keyword>
<dbReference type="GO" id="GO:0017136">
    <property type="term" value="F:histone deacetylase activity, NAD-dependent"/>
    <property type="evidence" value="ECO:0007669"/>
    <property type="project" value="TreeGrafter"/>
</dbReference>
<feature type="binding site" evidence="4">
    <location>
        <position position="129"/>
    </location>
    <ligand>
        <name>Zn(2+)</name>
        <dbReference type="ChEBI" id="CHEBI:29105"/>
    </ligand>
</feature>
<proteinExistence type="predicted"/>
<dbReference type="InterPro" id="IPR026591">
    <property type="entry name" value="Sirtuin_cat_small_dom_sf"/>
</dbReference>
<evidence type="ECO:0000256" key="3">
    <source>
        <dbReference type="ARBA" id="ARBA00023027"/>
    </source>
</evidence>
<feature type="binding site" evidence="4">
    <location>
        <position position="132"/>
    </location>
    <ligand>
        <name>Zn(2+)</name>
        <dbReference type="ChEBI" id="CHEBI:29105"/>
    </ligand>
</feature>
<dbReference type="Gene3D" id="3.30.1600.10">
    <property type="entry name" value="SIR2/SIRT2 'Small Domain"/>
    <property type="match status" value="1"/>
</dbReference>
<keyword evidence="4" id="KW-0862">Zinc</keyword>
<dbReference type="InterPro" id="IPR029035">
    <property type="entry name" value="DHS-like_NAD/FAD-binding_dom"/>
</dbReference>
<feature type="active site" description="Proton acceptor" evidence="4">
    <location>
        <position position="121"/>
    </location>
</feature>
<dbReference type="GO" id="GO:0046872">
    <property type="term" value="F:metal ion binding"/>
    <property type="evidence" value="ECO:0007669"/>
    <property type="project" value="UniProtKB-KW"/>
</dbReference>
<dbReference type="AlphaFoldDB" id="A0A9D5Q6C2"/>
<evidence type="ECO:0000256" key="4">
    <source>
        <dbReference type="PROSITE-ProRule" id="PRU00236"/>
    </source>
</evidence>
<dbReference type="PROSITE" id="PS50305">
    <property type="entry name" value="SIRTUIN"/>
    <property type="match status" value="1"/>
</dbReference>
<evidence type="ECO:0000313" key="7">
    <source>
        <dbReference type="Proteomes" id="UP000649604"/>
    </source>
</evidence>